<evidence type="ECO:0000313" key="4">
    <source>
        <dbReference type="EMBL" id="KAF6058808.1"/>
    </source>
</evidence>
<dbReference type="PANTHER" id="PTHR12215">
    <property type="entry name" value="PHOSPHOPANTETHEINE TRANSFERASE"/>
    <property type="match status" value="1"/>
</dbReference>
<reference evidence="4" key="1">
    <citation type="submission" date="2020-03" db="EMBL/GenBank/DDBJ databases">
        <title>FDA dAtabase for Regulatory Grade micrObial Sequences (FDA-ARGOS): Supporting development and validation of Infectious Disease Dx tests.</title>
        <authorList>
            <person name="Campos J."/>
            <person name="Goldberg B."/>
            <person name="Tallon L."/>
            <person name="Sadzewicz L."/>
            <person name="Vavikolanu K."/>
            <person name="Mehta A."/>
            <person name="Aluvathingal J."/>
            <person name="Nadendla S."/>
            <person name="Nandy P."/>
            <person name="Geyer C."/>
            <person name="Yan Y."/>
            <person name="Sichtig H."/>
        </authorList>
    </citation>
    <scope>NUCLEOTIDE SEQUENCE [LARGE SCALE GENOMIC DNA]</scope>
    <source>
        <strain evidence="4">FDAARGOS_652</strain>
    </source>
</reference>
<dbReference type="InterPro" id="IPR008278">
    <property type="entry name" value="4-PPantetheinyl_Trfase_dom"/>
</dbReference>
<dbReference type="GO" id="GO:0000287">
    <property type="term" value="F:magnesium ion binding"/>
    <property type="evidence" value="ECO:0007669"/>
    <property type="project" value="InterPro"/>
</dbReference>
<evidence type="ECO:0000256" key="1">
    <source>
        <dbReference type="ARBA" id="ARBA00013172"/>
    </source>
</evidence>
<dbReference type="Pfam" id="PF01648">
    <property type="entry name" value="ACPS"/>
    <property type="match status" value="1"/>
</dbReference>
<feature type="domain" description="4'-phosphopantetheinyl transferase" evidence="3">
    <location>
        <begin position="117"/>
        <end position="190"/>
    </location>
</feature>
<comment type="caution">
    <text evidence="4">The sequence shown here is derived from an EMBL/GenBank/DDBJ whole genome shotgun (WGS) entry which is preliminary data.</text>
</comment>
<dbReference type="Gene3D" id="3.90.470.20">
    <property type="entry name" value="4'-phosphopantetheinyl transferase domain"/>
    <property type="match status" value="1"/>
</dbReference>
<dbReference type="SUPFAM" id="SSF56214">
    <property type="entry name" value="4'-phosphopantetheinyl transferase"/>
    <property type="match status" value="2"/>
</dbReference>
<sequence length="284" mass="32880">MAPLYDFAKNIIVVITKITPELVEFLQDDFNFELVLRLLDNLKLQAKVRQLKAPLRYKQLIANLFTKYVLNRALDKPQFEDLALKYSNYGKPSIEGLEFNTSTSNDIIAIAVHTSPIGMDLSHAVQNVSSKDYRIQFEPMFHKFELSQLDSYFKFNHFWTLKEAFTKLIGSGLNVELADFYFTMGPDEEFIEDNYCVIKCHSGSGELIVKWYDQIATNAEKLFQKKNEFVNSLTNEFYCYSTVIERARDGRLPVICSLVTQEQIAKIKTFEVDFLAVLQRQLQS</sequence>
<dbReference type="InterPro" id="IPR037143">
    <property type="entry name" value="4-PPantetheinyl_Trfase_dom_sf"/>
</dbReference>
<dbReference type="PANTHER" id="PTHR12215:SF10">
    <property type="entry name" value="L-AMINOADIPATE-SEMIALDEHYDE DEHYDROGENASE-PHOSPHOPANTETHEINYL TRANSFERASE"/>
    <property type="match status" value="1"/>
</dbReference>
<evidence type="ECO:0000313" key="5">
    <source>
        <dbReference type="Proteomes" id="UP000590412"/>
    </source>
</evidence>
<organism evidence="4 5">
    <name type="scientific">Candida parapsilosis</name>
    <name type="common">Yeast</name>
    <dbReference type="NCBI Taxonomy" id="5480"/>
    <lineage>
        <taxon>Eukaryota</taxon>
        <taxon>Fungi</taxon>
        <taxon>Dikarya</taxon>
        <taxon>Ascomycota</taxon>
        <taxon>Saccharomycotina</taxon>
        <taxon>Pichiomycetes</taxon>
        <taxon>Debaryomycetaceae</taxon>
        <taxon>Candida/Lodderomyces clade</taxon>
        <taxon>Candida</taxon>
    </lineage>
</organism>
<dbReference type="GO" id="GO:0005829">
    <property type="term" value="C:cytosol"/>
    <property type="evidence" value="ECO:0007669"/>
    <property type="project" value="TreeGrafter"/>
</dbReference>
<name>A0A8X7NRM6_CANPA</name>
<protein>
    <recommendedName>
        <fullName evidence="1">holo-[acyl-carrier-protein] synthase</fullName>
        <ecNumber evidence="1">2.7.8.7</ecNumber>
    </recommendedName>
</protein>
<dbReference type="EMBL" id="JABWAB010000001">
    <property type="protein sequence ID" value="KAF6058808.1"/>
    <property type="molecule type" value="Genomic_DNA"/>
</dbReference>
<evidence type="ECO:0000256" key="2">
    <source>
        <dbReference type="ARBA" id="ARBA00022679"/>
    </source>
</evidence>
<gene>
    <name evidence="4" type="ORF">FOB60_000390</name>
</gene>
<proteinExistence type="predicted"/>
<evidence type="ECO:0000259" key="3">
    <source>
        <dbReference type="Pfam" id="PF01648"/>
    </source>
</evidence>
<dbReference type="EC" id="2.7.8.7" evidence="1"/>
<keyword evidence="2" id="KW-0808">Transferase</keyword>
<dbReference type="Proteomes" id="UP000590412">
    <property type="component" value="Unassembled WGS sequence"/>
</dbReference>
<dbReference type="AlphaFoldDB" id="A0A8X7NRM6"/>
<accession>A0A8X7NRM6</accession>
<dbReference type="OrthoDB" id="26719at2759"/>
<dbReference type="GO" id="GO:0019878">
    <property type="term" value="P:lysine biosynthetic process via aminoadipic acid"/>
    <property type="evidence" value="ECO:0007669"/>
    <property type="project" value="TreeGrafter"/>
</dbReference>
<dbReference type="GO" id="GO:0008897">
    <property type="term" value="F:holo-[acyl-carrier-protein] synthase activity"/>
    <property type="evidence" value="ECO:0007669"/>
    <property type="project" value="UniProtKB-EC"/>
</dbReference>
<dbReference type="InterPro" id="IPR050559">
    <property type="entry name" value="P-Pant_transferase_sf"/>
</dbReference>